<dbReference type="Pfam" id="PF03140">
    <property type="entry name" value="DUF247"/>
    <property type="match status" value="1"/>
</dbReference>
<evidence type="ECO:0000313" key="1">
    <source>
        <dbReference type="EMBL" id="KAK6794068.1"/>
    </source>
</evidence>
<protein>
    <submittedName>
        <fullName evidence="1">Uncharacterized protein</fullName>
    </submittedName>
</protein>
<proteinExistence type="predicted"/>
<gene>
    <name evidence="1" type="ORF">RDI58_007521</name>
</gene>
<reference evidence="1 2" key="1">
    <citation type="submission" date="2024-02" db="EMBL/GenBank/DDBJ databases">
        <title>de novo genome assembly of Solanum bulbocastanum strain 11H21.</title>
        <authorList>
            <person name="Hosaka A.J."/>
        </authorList>
    </citation>
    <scope>NUCLEOTIDE SEQUENCE [LARGE SCALE GENOMIC DNA]</scope>
    <source>
        <tissue evidence="1">Young leaves</tissue>
    </source>
</reference>
<name>A0AAN8YM81_SOLBU</name>
<dbReference type="Proteomes" id="UP001371456">
    <property type="component" value="Unassembled WGS sequence"/>
</dbReference>
<accession>A0AAN8YM81</accession>
<dbReference type="InterPro" id="IPR004158">
    <property type="entry name" value="DUF247_pln"/>
</dbReference>
<evidence type="ECO:0000313" key="2">
    <source>
        <dbReference type="Proteomes" id="UP001371456"/>
    </source>
</evidence>
<keyword evidence="2" id="KW-1185">Reference proteome</keyword>
<sequence>MQKVSLLMKEENKEDYEPKVVSFGPYHHGNEKLKFVEDFKPTADQMFIGDDMNEAVSINSISSCNATNE</sequence>
<dbReference type="EMBL" id="JBANQN010000003">
    <property type="protein sequence ID" value="KAK6794068.1"/>
    <property type="molecule type" value="Genomic_DNA"/>
</dbReference>
<dbReference type="AlphaFoldDB" id="A0AAN8YM81"/>
<comment type="caution">
    <text evidence="1">The sequence shown here is derived from an EMBL/GenBank/DDBJ whole genome shotgun (WGS) entry which is preliminary data.</text>
</comment>
<organism evidence="1 2">
    <name type="scientific">Solanum bulbocastanum</name>
    <name type="common">Wild potato</name>
    <dbReference type="NCBI Taxonomy" id="147425"/>
    <lineage>
        <taxon>Eukaryota</taxon>
        <taxon>Viridiplantae</taxon>
        <taxon>Streptophyta</taxon>
        <taxon>Embryophyta</taxon>
        <taxon>Tracheophyta</taxon>
        <taxon>Spermatophyta</taxon>
        <taxon>Magnoliopsida</taxon>
        <taxon>eudicotyledons</taxon>
        <taxon>Gunneridae</taxon>
        <taxon>Pentapetalae</taxon>
        <taxon>asterids</taxon>
        <taxon>lamiids</taxon>
        <taxon>Solanales</taxon>
        <taxon>Solanaceae</taxon>
        <taxon>Solanoideae</taxon>
        <taxon>Solaneae</taxon>
        <taxon>Solanum</taxon>
    </lineage>
</organism>